<keyword evidence="3" id="KW-1185">Reference proteome</keyword>
<feature type="domain" description="Sulfatase N-terminal" evidence="1">
    <location>
        <begin position="11"/>
        <end position="332"/>
    </location>
</feature>
<keyword evidence="2" id="KW-0378">Hydrolase</keyword>
<proteinExistence type="predicted"/>
<dbReference type="PANTHER" id="PTHR43751:SF3">
    <property type="entry name" value="SULFATASE N-TERMINAL DOMAIN-CONTAINING PROTEIN"/>
    <property type="match status" value="1"/>
</dbReference>
<dbReference type="Gene3D" id="3.30.1120.10">
    <property type="match status" value="1"/>
</dbReference>
<dbReference type="InterPro" id="IPR017850">
    <property type="entry name" value="Alkaline_phosphatase_core_sf"/>
</dbReference>
<dbReference type="InterPro" id="IPR052701">
    <property type="entry name" value="GAG_Ulvan_Degrading_Sulfatases"/>
</dbReference>
<evidence type="ECO:0000313" key="3">
    <source>
        <dbReference type="Proteomes" id="UP001057580"/>
    </source>
</evidence>
<dbReference type="PANTHER" id="PTHR43751">
    <property type="entry name" value="SULFATASE"/>
    <property type="match status" value="1"/>
</dbReference>
<sequence length="454" mass="50082">MITDATTERARNVVLVTFDSVRADHCGFVDPASSLTPELDAMAEQGTAFSRAVASSSRTPTSVPELLTGVPMPHRDADSQTGEMARIREHVTSYETVAARFAERGYTTAGFSANPWTGDGTGFPDAFERFDQLDQGGEYTRLYRTLMPFVTGTAAGVVVYYLDSWLRKTGSFSQWEAFAEDLFATIDRLPEPYFVWVFLMDAHNPYIVPKRDRVENSTLDMYYGMLRGNSQLRHSSGESYLADDLPPSVEKRVVRAYRDSVRSVDRFAGELRQRVDTSDTSVVFHADHGEAFKEHGTYGHQNALYQENVHVPLLVYGADAEAGRVVEDPVSLRSMPDLLLSLGAGEGVPVDELTAGPVVSRTASGDTLAVSTRRWKYIVGPDGAELYDLEADPEERRNVADEHPEVCADLDRDLGAYRATVPELDAAAEAAAAREDDDIGDELRSHLQTLGYVD</sequence>
<dbReference type="GO" id="GO:0016787">
    <property type="term" value="F:hydrolase activity"/>
    <property type="evidence" value="ECO:0007669"/>
    <property type="project" value="UniProtKB-KW"/>
</dbReference>
<reference evidence="2" key="1">
    <citation type="submission" date="2022-09" db="EMBL/GenBank/DDBJ databases">
        <title>Diverse halophilic archaea isolated from saline environments.</title>
        <authorList>
            <person name="Cui H.-L."/>
        </authorList>
    </citation>
    <scope>NUCLEOTIDE SEQUENCE</scope>
    <source>
        <strain evidence="2">ZS-35-S2</strain>
    </source>
</reference>
<name>A0A9E7R1Y5_9EURY</name>
<protein>
    <submittedName>
        <fullName evidence="2">Sulfatase-like hydrolase/transferase</fullName>
    </submittedName>
</protein>
<dbReference type="KEGG" id="ssai:N0B31_19360"/>
<dbReference type="EMBL" id="CP104003">
    <property type="protein sequence ID" value="UWM54261.1"/>
    <property type="molecule type" value="Genomic_DNA"/>
</dbReference>
<evidence type="ECO:0000259" key="1">
    <source>
        <dbReference type="Pfam" id="PF00884"/>
    </source>
</evidence>
<gene>
    <name evidence="2" type="ORF">N0B31_19360</name>
</gene>
<dbReference type="Pfam" id="PF00884">
    <property type="entry name" value="Sulfatase"/>
    <property type="match status" value="1"/>
</dbReference>
<dbReference type="Proteomes" id="UP001057580">
    <property type="component" value="Chromosome"/>
</dbReference>
<dbReference type="SUPFAM" id="SSF53649">
    <property type="entry name" value="Alkaline phosphatase-like"/>
    <property type="match status" value="1"/>
</dbReference>
<dbReference type="RefSeq" id="WP_260593258.1">
    <property type="nucleotide sequence ID" value="NZ_CP104003.1"/>
</dbReference>
<accession>A0A9E7R1Y5</accession>
<evidence type="ECO:0000313" key="2">
    <source>
        <dbReference type="EMBL" id="UWM54261.1"/>
    </source>
</evidence>
<dbReference type="AlphaFoldDB" id="A0A9E7R1Y5"/>
<organism evidence="2 3">
    <name type="scientific">Salinirubellus salinus</name>
    <dbReference type="NCBI Taxonomy" id="1364945"/>
    <lineage>
        <taxon>Archaea</taxon>
        <taxon>Methanobacteriati</taxon>
        <taxon>Methanobacteriota</taxon>
        <taxon>Stenosarchaea group</taxon>
        <taxon>Halobacteria</taxon>
        <taxon>Halobacteriales</taxon>
        <taxon>Natronomonadaceae</taxon>
        <taxon>Salinirubellus</taxon>
    </lineage>
</organism>
<dbReference type="GeneID" id="74944628"/>
<dbReference type="InterPro" id="IPR000917">
    <property type="entry name" value="Sulfatase_N"/>
</dbReference>
<dbReference type="Gene3D" id="3.40.720.10">
    <property type="entry name" value="Alkaline Phosphatase, subunit A"/>
    <property type="match status" value="1"/>
</dbReference>